<protein>
    <submittedName>
        <fullName evidence="1">Uncharacterized protein</fullName>
    </submittedName>
</protein>
<gene>
    <name evidence="1" type="ORF">ACFQBT_17810</name>
</gene>
<comment type="caution">
    <text evidence="1">The sequence shown here is derived from an EMBL/GenBank/DDBJ whole genome shotgun (WGS) entry which is preliminary data.</text>
</comment>
<dbReference type="Proteomes" id="UP001596356">
    <property type="component" value="Unassembled WGS sequence"/>
</dbReference>
<dbReference type="RefSeq" id="WP_377824791.1">
    <property type="nucleotide sequence ID" value="NZ_JBHSWJ010000002.1"/>
</dbReference>
<name>A0ABW2AWY7_9MICO</name>
<sequence length="110" mass="12233">MLLPAALSAVGWLGDHLGFSATRIVERCWYPMPYVDRAMPEAMFGPEAAEQAGEPLVDLHTVAPELATTADVLRLEGLVQRLLQRTTIMHCIYAETYLPHAAQRYGSQHQ</sequence>
<keyword evidence="2" id="KW-1185">Reference proteome</keyword>
<dbReference type="EMBL" id="JBHSWJ010000002">
    <property type="protein sequence ID" value="MFC6715572.1"/>
    <property type="molecule type" value="Genomic_DNA"/>
</dbReference>
<evidence type="ECO:0000313" key="2">
    <source>
        <dbReference type="Proteomes" id="UP001596356"/>
    </source>
</evidence>
<proteinExistence type="predicted"/>
<reference evidence="2" key="1">
    <citation type="journal article" date="2019" name="Int. J. Syst. Evol. Microbiol.">
        <title>The Global Catalogue of Microorganisms (GCM) 10K type strain sequencing project: providing services to taxonomists for standard genome sequencing and annotation.</title>
        <authorList>
            <consortium name="The Broad Institute Genomics Platform"/>
            <consortium name="The Broad Institute Genome Sequencing Center for Infectious Disease"/>
            <person name="Wu L."/>
            <person name="Ma J."/>
        </authorList>
    </citation>
    <scope>NUCLEOTIDE SEQUENCE [LARGE SCALE GENOMIC DNA]</scope>
    <source>
        <strain evidence="2">NBRC 106593</strain>
    </source>
</reference>
<evidence type="ECO:0000313" key="1">
    <source>
        <dbReference type="EMBL" id="MFC6715572.1"/>
    </source>
</evidence>
<organism evidence="1 2">
    <name type="scientific">Branchiibius cervicis</name>
    <dbReference type="NCBI Taxonomy" id="908252"/>
    <lineage>
        <taxon>Bacteria</taxon>
        <taxon>Bacillati</taxon>
        <taxon>Actinomycetota</taxon>
        <taxon>Actinomycetes</taxon>
        <taxon>Micrococcales</taxon>
        <taxon>Dermacoccaceae</taxon>
        <taxon>Branchiibius</taxon>
    </lineage>
</organism>
<accession>A0ABW2AWY7</accession>